<proteinExistence type="predicted"/>
<name>A0A1F8BZI7_9BACT</name>
<evidence type="ECO:0000313" key="2">
    <source>
        <dbReference type="Proteomes" id="UP000178429"/>
    </source>
</evidence>
<gene>
    <name evidence="1" type="ORF">A2975_02885</name>
</gene>
<dbReference type="Proteomes" id="UP000178429">
    <property type="component" value="Unassembled WGS sequence"/>
</dbReference>
<dbReference type="AlphaFoldDB" id="A0A1F8BZI7"/>
<dbReference type="EMBL" id="MGHL01000018">
    <property type="protein sequence ID" value="OGM68775.1"/>
    <property type="molecule type" value="Genomic_DNA"/>
</dbReference>
<protein>
    <submittedName>
        <fullName evidence="1">Uncharacterized protein</fullName>
    </submittedName>
</protein>
<sequence>MKLPIDAISKIPVFSMPDSPLSASTQKHLPLVDIVDNIALYRDGGAALILESTSLNFGLLSEKEQQAVIIAYAALLNSFSFSVQILVRSQRKDITSYLAYLNEARQKLQETKSPKLQILMDSYIKFITETIKKKNVLGKRFYIIIPFSSYELGVAKSALAITRRSDTLPFPKSYVVKKAKTVLLPRRDHLMRQAGRLGLRLRQLAENQMVELMYDVYNPIKQSVKQKLEQNG</sequence>
<organism evidence="1 2">
    <name type="scientific">Candidatus Woesebacteria bacterium RIFCSPLOWO2_01_FULL_44_14</name>
    <dbReference type="NCBI Taxonomy" id="1802525"/>
    <lineage>
        <taxon>Bacteria</taxon>
        <taxon>Candidatus Woeseibacteriota</taxon>
    </lineage>
</organism>
<evidence type="ECO:0000313" key="1">
    <source>
        <dbReference type="EMBL" id="OGM68775.1"/>
    </source>
</evidence>
<accession>A0A1F8BZI7</accession>
<comment type="caution">
    <text evidence="1">The sequence shown here is derived from an EMBL/GenBank/DDBJ whole genome shotgun (WGS) entry which is preliminary data.</text>
</comment>
<reference evidence="1 2" key="1">
    <citation type="journal article" date="2016" name="Nat. Commun.">
        <title>Thousands of microbial genomes shed light on interconnected biogeochemical processes in an aquifer system.</title>
        <authorList>
            <person name="Anantharaman K."/>
            <person name="Brown C.T."/>
            <person name="Hug L.A."/>
            <person name="Sharon I."/>
            <person name="Castelle C.J."/>
            <person name="Probst A.J."/>
            <person name="Thomas B.C."/>
            <person name="Singh A."/>
            <person name="Wilkins M.J."/>
            <person name="Karaoz U."/>
            <person name="Brodie E.L."/>
            <person name="Williams K.H."/>
            <person name="Hubbard S.S."/>
            <person name="Banfield J.F."/>
        </authorList>
    </citation>
    <scope>NUCLEOTIDE SEQUENCE [LARGE SCALE GENOMIC DNA]</scope>
</reference>
<dbReference type="STRING" id="1802525.A2975_02885"/>